<evidence type="ECO:0000313" key="8">
    <source>
        <dbReference type="EMBL" id="KDP35030.1"/>
    </source>
</evidence>
<evidence type="ECO:0000313" key="9">
    <source>
        <dbReference type="Proteomes" id="UP000027138"/>
    </source>
</evidence>
<keyword evidence="4" id="KW-0804">Transcription</keyword>
<dbReference type="GO" id="GO:0046983">
    <property type="term" value="F:protein dimerization activity"/>
    <property type="evidence" value="ECO:0007669"/>
    <property type="project" value="InterPro"/>
</dbReference>
<dbReference type="STRING" id="180498.A0A067KRW3"/>
<organism evidence="8 9">
    <name type="scientific">Jatropha curcas</name>
    <name type="common">Barbados nut</name>
    <dbReference type="NCBI Taxonomy" id="180498"/>
    <lineage>
        <taxon>Eukaryota</taxon>
        <taxon>Viridiplantae</taxon>
        <taxon>Streptophyta</taxon>
        <taxon>Embryophyta</taxon>
        <taxon>Tracheophyta</taxon>
        <taxon>Spermatophyta</taxon>
        <taxon>Magnoliopsida</taxon>
        <taxon>eudicotyledons</taxon>
        <taxon>Gunneridae</taxon>
        <taxon>Pentapetalae</taxon>
        <taxon>rosids</taxon>
        <taxon>fabids</taxon>
        <taxon>Malpighiales</taxon>
        <taxon>Euphorbiaceae</taxon>
        <taxon>Crotonoideae</taxon>
        <taxon>Jatropheae</taxon>
        <taxon>Jatropha</taxon>
    </lineage>
</organism>
<keyword evidence="5" id="KW-0539">Nucleus</keyword>
<feature type="region of interest" description="Disordered" evidence="6">
    <location>
        <begin position="98"/>
        <end position="120"/>
    </location>
</feature>
<evidence type="ECO:0000259" key="7">
    <source>
        <dbReference type="PROSITE" id="PS50888"/>
    </source>
</evidence>
<sequence length="290" mass="31992">MPLWEIVEPYFRHNGGHVSMVTNDPSIIKPSSSFPTSISSNMIMYEKDYLQDPFAGFPDIPCCPYLHTTGHEEKYGFKPCDEQPCSGSKIKATEMDIPSEFSGEANKKKHDKKPKSARSAEMHKMYERKHRHQIKEKMKALQELVPYNLKGDKASVLDDAIAYIKALKMQNEALGFSMMGEGGTWQATAMSQTGSNGSVTPSGQYVSVSAGVSVPPPLHSSSADNIQFSPTVEEGQVFPVPQLPFITFPTSTSAAVPSFNNSFCPFSLPDQQHFGFSNSRKLRAPISQNS</sequence>
<dbReference type="SUPFAM" id="SSF47459">
    <property type="entry name" value="HLH, helix-loop-helix DNA-binding domain"/>
    <property type="match status" value="1"/>
</dbReference>
<dbReference type="PANTHER" id="PTHR45855">
    <property type="entry name" value="TRANSCRIPTION FACTOR PIF1-RELATED"/>
    <property type="match status" value="1"/>
</dbReference>
<dbReference type="AlphaFoldDB" id="A0A067KRW3"/>
<accession>A0A067KRW3</accession>
<reference evidence="8 9" key="1">
    <citation type="journal article" date="2014" name="PLoS ONE">
        <title>Global Analysis of Gene Expression Profiles in Physic Nut (Jatropha curcas L.) Seedlings Exposed to Salt Stress.</title>
        <authorList>
            <person name="Zhang L."/>
            <person name="Zhang C."/>
            <person name="Wu P."/>
            <person name="Chen Y."/>
            <person name="Li M."/>
            <person name="Jiang H."/>
            <person name="Wu G."/>
        </authorList>
    </citation>
    <scope>NUCLEOTIDE SEQUENCE [LARGE SCALE GENOMIC DNA]</scope>
    <source>
        <strain evidence="9">cv. GZQX0401</strain>
        <tissue evidence="8">Young leaves</tissue>
    </source>
</reference>
<dbReference type="InterPro" id="IPR036638">
    <property type="entry name" value="HLH_DNA-bd_sf"/>
</dbReference>
<evidence type="ECO:0000256" key="5">
    <source>
        <dbReference type="ARBA" id="ARBA00023242"/>
    </source>
</evidence>
<feature type="compositionally biased region" description="Basic residues" evidence="6">
    <location>
        <begin position="107"/>
        <end position="116"/>
    </location>
</feature>
<protein>
    <recommendedName>
        <fullName evidence="7">BHLH domain-containing protein</fullName>
    </recommendedName>
</protein>
<name>A0A067KRW3_JATCU</name>
<dbReference type="Gene3D" id="4.10.280.10">
    <property type="entry name" value="Helix-loop-helix DNA-binding domain"/>
    <property type="match status" value="1"/>
</dbReference>
<comment type="subcellular location">
    <subcellularLocation>
        <location evidence="1">Nucleus</location>
    </subcellularLocation>
</comment>
<dbReference type="Pfam" id="PF00010">
    <property type="entry name" value="HLH"/>
    <property type="match status" value="1"/>
</dbReference>
<dbReference type="InterPro" id="IPR031066">
    <property type="entry name" value="bHLH_ALC-like_plant"/>
</dbReference>
<evidence type="ECO:0000256" key="6">
    <source>
        <dbReference type="SAM" id="MobiDB-lite"/>
    </source>
</evidence>
<dbReference type="PROSITE" id="PS50888">
    <property type="entry name" value="BHLH"/>
    <property type="match status" value="1"/>
</dbReference>
<dbReference type="OrthoDB" id="1747205at2759"/>
<keyword evidence="3" id="KW-0238">DNA-binding</keyword>
<evidence type="ECO:0000256" key="1">
    <source>
        <dbReference type="ARBA" id="ARBA00004123"/>
    </source>
</evidence>
<gene>
    <name evidence="8" type="ORF">JCGZ_09318</name>
</gene>
<dbReference type="InterPro" id="IPR011598">
    <property type="entry name" value="bHLH_dom"/>
</dbReference>
<proteinExistence type="predicted"/>
<dbReference type="SMART" id="SM00353">
    <property type="entry name" value="HLH"/>
    <property type="match status" value="1"/>
</dbReference>
<keyword evidence="2" id="KW-0805">Transcription regulation</keyword>
<evidence type="ECO:0000256" key="3">
    <source>
        <dbReference type="ARBA" id="ARBA00023125"/>
    </source>
</evidence>
<dbReference type="GO" id="GO:0005634">
    <property type="term" value="C:nucleus"/>
    <property type="evidence" value="ECO:0007669"/>
    <property type="project" value="UniProtKB-SubCell"/>
</dbReference>
<dbReference type="Proteomes" id="UP000027138">
    <property type="component" value="Unassembled WGS sequence"/>
</dbReference>
<evidence type="ECO:0000256" key="4">
    <source>
        <dbReference type="ARBA" id="ARBA00023163"/>
    </source>
</evidence>
<keyword evidence="9" id="KW-1185">Reference proteome</keyword>
<dbReference type="GO" id="GO:0003677">
    <property type="term" value="F:DNA binding"/>
    <property type="evidence" value="ECO:0007669"/>
    <property type="project" value="UniProtKB-KW"/>
</dbReference>
<evidence type="ECO:0000256" key="2">
    <source>
        <dbReference type="ARBA" id="ARBA00023015"/>
    </source>
</evidence>
<feature type="domain" description="BHLH" evidence="7">
    <location>
        <begin position="118"/>
        <end position="167"/>
    </location>
</feature>
<dbReference type="EMBL" id="KK914502">
    <property type="protein sequence ID" value="KDP35030.1"/>
    <property type="molecule type" value="Genomic_DNA"/>
</dbReference>